<evidence type="ECO:0000313" key="2">
    <source>
        <dbReference type="EMBL" id="GAT53873.1"/>
    </source>
</evidence>
<gene>
    <name evidence="2" type="ORF">MCHLO_10776</name>
</gene>
<protein>
    <submittedName>
        <fullName evidence="2">Uncharacterized protein</fullName>
    </submittedName>
</protein>
<evidence type="ECO:0000313" key="3">
    <source>
        <dbReference type="Proteomes" id="UP000815677"/>
    </source>
</evidence>
<name>A0ABQ0LS15_MYCCL</name>
<feature type="compositionally biased region" description="Polar residues" evidence="1">
    <location>
        <begin position="98"/>
        <end position="108"/>
    </location>
</feature>
<feature type="region of interest" description="Disordered" evidence="1">
    <location>
        <begin position="1"/>
        <end position="162"/>
    </location>
</feature>
<accession>A0ABQ0LS15</accession>
<feature type="region of interest" description="Disordered" evidence="1">
    <location>
        <begin position="302"/>
        <end position="330"/>
    </location>
</feature>
<proteinExistence type="predicted"/>
<reference evidence="2" key="1">
    <citation type="submission" date="2014-09" db="EMBL/GenBank/DDBJ databases">
        <title>Genome sequence of the luminous mushroom Mycena chlorophos for searching fungal bioluminescence genes.</title>
        <authorList>
            <person name="Tanaka Y."/>
            <person name="Kasuga D."/>
            <person name="Oba Y."/>
            <person name="Hase S."/>
            <person name="Sato K."/>
            <person name="Oba Y."/>
            <person name="Sakakibara Y."/>
        </authorList>
    </citation>
    <scope>NUCLEOTIDE SEQUENCE</scope>
</reference>
<feature type="region of interest" description="Disordered" evidence="1">
    <location>
        <begin position="178"/>
        <end position="262"/>
    </location>
</feature>
<organism evidence="2 3">
    <name type="scientific">Mycena chlorophos</name>
    <name type="common">Agaric fungus</name>
    <name type="synonym">Agaricus chlorophos</name>
    <dbReference type="NCBI Taxonomy" id="658473"/>
    <lineage>
        <taxon>Eukaryota</taxon>
        <taxon>Fungi</taxon>
        <taxon>Dikarya</taxon>
        <taxon>Basidiomycota</taxon>
        <taxon>Agaricomycotina</taxon>
        <taxon>Agaricomycetes</taxon>
        <taxon>Agaricomycetidae</taxon>
        <taxon>Agaricales</taxon>
        <taxon>Marasmiineae</taxon>
        <taxon>Mycenaceae</taxon>
        <taxon>Mycena</taxon>
    </lineage>
</organism>
<feature type="compositionally biased region" description="Basic and acidic residues" evidence="1">
    <location>
        <begin position="26"/>
        <end position="41"/>
    </location>
</feature>
<feature type="compositionally biased region" description="Acidic residues" evidence="1">
    <location>
        <begin position="309"/>
        <end position="323"/>
    </location>
</feature>
<dbReference type="Proteomes" id="UP000815677">
    <property type="component" value="Unassembled WGS sequence"/>
</dbReference>
<evidence type="ECO:0000256" key="1">
    <source>
        <dbReference type="SAM" id="MobiDB-lite"/>
    </source>
</evidence>
<keyword evidence="3" id="KW-1185">Reference proteome</keyword>
<sequence length="369" mass="40627">MLAEKPITSYFSRLPLKSKAAIPPKKQADPKRKRTAVEAESRVASTSKARDDVGPSLKKESEGVEMEPPKKRRKSKGKTVHSTIDLTLDDDEPGPSRAPSSPLRTTSPAVEDLEPLKQRRKGKEKAVEAVVDTSILDDERFASPLQQQTTEPMGPPTLPPKAKAKSVNFAANLATIVDDRPLPATPTAEDTEETIPSSQSQYYAPLVQNERNSSFEEDIPSSQSQYFYPPCAPSREETPSGSAPPEWPYHDEVPSSQSQPVSVRHYADNDMNEIPSSQCQVDEEIQLVSKRASDVRLDEIFEEPLPVLDDAEDMEGSETESDDQTPIVAPPLAGPAVVLEEETAPELTDFLNMFGDETYPESFPQSLQL</sequence>
<feature type="compositionally biased region" description="Basic residues" evidence="1">
    <location>
        <begin position="70"/>
        <end position="79"/>
    </location>
</feature>
<dbReference type="EMBL" id="DF848493">
    <property type="protein sequence ID" value="GAT53873.1"/>
    <property type="molecule type" value="Genomic_DNA"/>
</dbReference>
<feature type="compositionally biased region" description="Basic and acidic residues" evidence="1">
    <location>
        <begin position="48"/>
        <end position="62"/>
    </location>
</feature>